<evidence type="ECO:0000313" key="1">
    <source>
        <dbReference type="EMBL" id="MFC3211101.1"/>
    </source>
</evidence>
<keyword evidence="2" id="KW-1185">Reference proteome</keyword>
<name>A0ABV7KP61_PLAOK</name>
<accession>A0ABV7KP61</accession>
<gene>
    <name evidence="1" type="ORF">ACFOEJ_08475</name>
</gene>
<dbReference type="Proteomes" id="UP001595625">
    <property type="component" value="Unassembled WGS sequence"/>
</dbReference>
<organism evidence="1 2">
    <name type="scientific">Planomicrobium okeanokoites</name>
    <name type="common">Planococcus okeanokoites</name>
    <name type="synonym">Flavobacterium okeanokoites</name>
    <dbReference type="NCBI Taxonomy" id="244"/>
    <lineage>
        <taxon>Bacteria</taxon>
        <taxon>Bacillati</taxon>
        <taxon>Bacillota</taxon>
        <taxon>Bacilli</taxon>
        <taxon>Bacillales</taxon>
        <taxon>Caryophanaceae</taxon>
        <taxon>Planomicrobium</taxon>
    </lineage>
</organism>
<proteinExistence type="predicted"/>
<sequence length="47" mass="5634">MNENTNWWEPVFSGELEIGLNKEKLENVDEEAFLYYGQHNQEMESQI</sequence>
<comment type="caution">
    <text evidence="1">The sequence shown here is derived from an EMBL/GenBank/DDBJ whole genome shotgun (WGS) entry which is preliminary data.</text>
</comment>
<protein>
    <submittedName>
        <fullName evidence="1">Uncharacterized protein</fullName>
    </submittedName>
</protein>
<evidence type="ECO:0000313" key="2">
    <source>
        <dbReference type="Proteomes" id="UP001595625"/>
    </source>
</evidence>
<dbReference type="EMBL" id="JBHRUJ010000016">
    <property type="protein sequence ID" value="MFC3211101.1"/>
    <property type="molecule type" value="Genomic_DNA"/>
</dbReference>
<reference evidence="2" key="1">
    <citation type="journal article" date="2019" name="Int. J. Syst. Evol. Microbiol.">
        <title>The Global Catalogue of Microorganisms (GCM) 10K type strain sequencing project: providing services to taxonomists for standard genome sequencing and annotation.</title>
        <authorList>
            <consortium name="The Broad Institute Genomics Platform"/>
            <consortium name="The Broad Institute Genome Sequencing Center for Infectious Disease"/>
            <person name="Wu L."/>
            <person name="Ma J."/>
        </authorList>
    </citation>
    <scope>NUCLEOTIDE SEQUENCE [LARGE SCALE GENOMIC DNA]</scope>
    <source>
        <strain evidence="2">CCM 320</strain>
    </source>
</reference>
<dbReference type="RefSeq" id="WP_165850129.1">
    <property type="nucleotide sequence ID" value="NZ_CANMQG010000001.1"/>
</dbReference>